<protein>
    <submittedName>
        <fullName evidence="2">Uncharacterized protein</fullName>
    </submittedName>
</protein>
<evidence type="ECO:0000256" key="1">
    <source>
        <dbReference type="SAM" id="MobiDB-lite"/>
    </source>
</evidence>
<proteinExistence type="predicted"/>
<reference evidence="2 3" key="1">
    <citation type="submission" date="2024-06" db="EMBL/GenBank/DDBJ databases">
        <title>The draft genome of Grus japonensis, version 3.</title>
        <authorList>
            <person name="Nabeshima K."/>
            <person name="Suzuki S."/>
            <person name="Onuma M."/>
        </authorList>
    </citation>
    <scope>NUCLEOTIDE SEQUENCE [LARGE SCALE GENOMIC DNA]</scope>
    <source>
        <strain evidence="2 3">451A</strain>
    </source>
</reference>
<feature type="region of interest" description="Disordered" evidence="1">
    <location>
        <begin position="1"/>
        <end position="59"/>
    </location>
</feature>
<name>A0ABC9XMD2_GRUJA</name>
<dbReference type="EMBL" id="BAAFJT010000021">
    <property type="protein sequence ID" value="GAB0198850.1"/>
    <property type="molecule type" value="Genomic_DNA"/>
</dbReference>
<evidence type="ECO:0000313" key="3">
    <source>
        <dbReference type="Proteomes" id="UP001623348"/>
    </source>
</evidence>
<sequence>MRGSRGRRWREDGLRVGPGRDQGPGKPGGGGKAQRRATRLLCGSPRPHPPPSRPSDGYLPFRPLLINRADWASCMPGRTDVTKMESFHTSAHILKYYYLVIQSLCSAMSLNPWNLGAGLYFFRK</sequence>
<comment type="caution">
    <text evidence="2">The sequence shown here is derived from an EMBL/GenBank/DDBJ whole genome shotgun (WGS) entry which is preliminary data.</text>
</comment>
<accession>A0ABC9XMD2</accession>
<dbReference type="AlphaFoldDB" id="A0ABC9XMD2"/>
<organism evidence="2 3">
    <name type="scientific">Grus japonensis</name>
    <name type="common">Japanese crane</name>
    <name type="synonym">Red-crowned crane</name>
    <dbReference type="NCBI Taxonomy" id="30415"/>
    <lineage>
        <taxon>Eukaryota</taxon>
        <taxon>Metazoa</taxon>
        <taxon>Chordata</taxon>
        <taxon>Craniata</taxon>
        <taxon>Vertebrata</taxon>
        <taxon>Euteleostomi</taxon>
        <taxon>Archelosauria</taxon>
        <taxon>Archosauria</taxon>
        <taxon>Dinosauria</taxon>
        <taxon>Saurischia</taxon>
        <taxon>Theropoda</taxon>
        <taxon>Coelurosauria</taxon>
        <taxon>Aves</taxon>
        <taxon>Neognathae</taxon>
        <taxon>Neoaves</taxon>
        <taxon>Gruiformes</taxon>
        <taxon>Gruidae</taxon>
        <taxon>Grus</taxon>
    </lineage>
</organism>
<dbReference type="Proteomes" id="UP001623348">
    <property type="component" value="Unassembled WGS sequence"/>
</dbReference>
<feature type="compositionally biased region" description="Gly residues" evidence="1">
    <location>
        <begin position="20"/>
        <end position="32"/>
    </location>
</feature>
<gene>
    <name evidence="2" type="ORF">GRJ2_002350400</name>
</gene>
<evidence type="ECO:0000313" key="2">
    <source>
        <dbReference type="EMBL" id="GAB0198850.1"/>
    </source>
</evidence>
<keyword evidence="3" id="KW-1185">Reference proteome</keyword>